<dbReference type="AlphaFoldDB" id="A0A8J2PLP8"/>
<dbReference type="PANTHER" id="PTHR13258">
    <property type="entry name" value="SYNDETIN"/>
    <property type="match status" value="1"/>
</dbReference>
<proteinExistence type="predicted"/>
<reference evidence="1" key="1">
    <citation type="submission" date="2021-06" db="EMBL/GenBank/DDBJ databases">
        <authorList>
            <person name="Hodson N. C."/>
            <person name="Mongue J. A."/>
            <person name="Jaron S. K."/>
        </authorList>
    </citation>
    <scope>NUCLEOTIDE SEQUENCE</scope>
</reference>
<dbReference type="GO" id="GO:1990745">
    <property type="term" value="C:EARP complex"/>
    <property type="evidence" value="ECO:0007669"/>
    <property type="project" value="InterPro"/>
</dbReference>
<dbReference type="OrthoDB" id="10263345at2759"/>
<dbReference type="GO" id="GO:0042147">
    <property type="term" value="P:retrograde transport, endosome to Golgi"/>
    <property type="evidence" value="ECO:0007669"/>
    <property type="project" value="InterPro"/>
</dbReference>
<dbReference type="GO" id="GO:0032456">
    <property type="term" value="P:endocytic recycling"/>
    <property type="evidence" value="ECO:0007669"/>
    <property type="project" value="InterPro"/>
</dbReference>
<evidence type="ECO:0000313" key="2">
    <source>
        <dbReference type="Proteomes" id="UP000708208"/>
    </source>
</evidence>
<dbReference type="EMBL" id="CAJVCH010534915">
    <property type="protein sequence ID" value="CAG7825088.1"/>
    <property type="molecule type" value="Genomic_DNA"/>
</dbReference>
<name>A0A8J2PLP8_9HEXA</name>
<evidence type="ECO:0000313" key="1">
    <source>
        <dbReference type="EMBL" id="CAG7825088.1"/>
    </source>
</evidence>
<dbReference type="PANTHER" id="PTHR13258:SF0">
    <property type="entry name" value="SYNDETIN"/>
    <property type="match status" value="1"/>
</dbReference>
<feature type="non-terminal residue" evidence="1">
    <location>
        <position position="1"/>
    </location>
</feature>
<organism evidence="1 2">
    <name type="scientific">Allacma fusca</name>
    <dbReference type="NCBI Taxonomy" id="39272"/>
    <lineage>
        <taxon>Eukaryota</taxon>
        <taxon>Metazoa</taxon>
        <taxon>Ecdysozoa</taxon>
        <taxon>Arthropoda</taxon>
        <taxon>Hexapoda</taxon>
        <taxon>Collembola</taxon>
        <taxon>Symphypleona</taxon>
        <taxon>Sminthuridae</taxon>
        <taxon>Allacma</taxon>
    </lineage>
</organism>
<dbReference type="GO" id="GO:0005829">
    <property type="term" value="C:cytosol"/>
    <property type="evidence" value="ECO:0007669"/>
    <property type="project" value="GOC"/>
</dbReference>
<sequence>DEPMLISSETDYVNQKLANGCGKIWQDVQTKIRAFLLSFDFTGFKIDEFMQILSIIYSLKNVGKEFCNSESESLQDCVQQASRRYFLRMMPPQ</sequence>
<dbReference type="Proteomes" id="UP000708208">
    <property type="component" value="Unassembled WGS sequence"/>
</dbReference>
<accession>A0A8J2PLP8</accession>
<protein>
    <submittedName>
        <fullName evidence="1">Uncharacterized protein</fullName>
    </submittedName>
</protein>
<dbReference type="InterPro" id="IPR040047">
    <property type="entry name" value="VPS50"/>
</dbReference>
<comment type="caution">
    <text evidence="1">The sequence shown here is derived from an EMBL/GenBank/DDBJ whole genome shotgun (WGS) entry which is preliminary data.</text>
</comment>
<dbReference type="GO" id="GO:0000149">
    <property type="term" value="F:SNARE binding"/>
    <property type="evidence" value="ECO:0007669"/>
    <property type="project" value="TreeGrafter"/>
</dbReference>
<gene>
    <name evidence="1" type="ORF">AFUS01_LOCUS35213</name>
</gene>
<keyword evidence="2" id="KW-1185">Reference proteome</keyword>